<evidence type="ECO:0000313" key="2">
    <source>
        <dbReference type="Proteomes" id="UP000028542"/>
    </source>
</evidence>
<gene>
    <name evidence="1" type="ORF">IO99_15550</name>
</gene>
<organism evidence="1 2">
    <name type="scientific">Clostridium sulfidigenes</name>
    <dbReference type="NCBI Taxonomy" id="318464"/>
    <lineage>
        <taxon>Bacteria</taxon>
        <taxon>Bacillati</taxon>
        <taxon>Bacillota</taxon>
        <taxon>Clostridia</taxon>
        <taxon>Eubacteriales</taxon>
        <taxon>Clostridiaceae</taxon>
        <taxon>Clostridium</taxon>
    </lineage>
</organism>
<keyword evidence="2" id="KW-1185">Reference proteome</keyword>
<protein>
    <submittedName>
        <fullName evidence="1">Uncharacterized protein</fullName>
    </submittedName>
</protein>
<name>A0A084J8P5_9CLOT</name>
<comment type="caution">
    <text evidence="1">The sequence shown here is derived from an EMBL/GenBank/DDBJ whole genome shotgun (WGS) entry which is preliminary data.</text>
</comment>
<proteinExistence type="predicted"/>
<reference evidence="1 2" key="1">
    <citation type="submission" date="2014-07" db="EMBL/GenBank/DDBJ databases">
        <title>Draft genome of Clostridium sulfidigenes 113A isolated from sediments associated with methane hydrate from Krishna Godavari basin.</title>
        <authorList>
            <person name="Honkalas V.S."/>
            <person name="Dabir A.P."/>
            <person name="Arora P."/>
            <person name="Dhakephalkar P.K."/>
        </authorList>
    </citation>
    <scope>NUCLEOTIDE SEQUENCE [LARGE SCALE GENOMIC DNA]</scope>
    <source>
        <strain evidence="1 2">113A</strain>
    </source>
</reference>
<dbReference type="RefSeq" id="WP_035134804.1">
    <property type="nucleotide sequence ID" value="NZ_JBQHQR010000012.1"/>
</dbReference>
<evidence type="ECO:0000313" key="1">
    <source>
        <dbReference type="EMBL" id="KEZ85329.1"/>
    </source>
</evidence>
<sequence length="177" mass="20601">MLSRVRLNLEAVEAMLYYWQAASEKDNIAESFFYDVAKMPGLTVAYDDEFNGESVRRALSAIKNREPFDGTKKEKKFWNNNMWMMEDLEFTHAMAAPLKVLNLDSLASEFQKVENKHNYDEVEVIFSPLHSDEYIISGNKLVINFFRIKIDLMDGKATIGDIEIIEYIKEKIKEVLQ</sequence>
<dbReference type="STRING" id="318464.IO99_15550"/>
<dbReference type="EMBL" id="JPMD01000038">
    <property type="protein sequence ID" value="KEZ85329.1"/>
    <property type="molecule type" value="Genomic_DNA"/>
</dbReference>
<dbReference type="Proteomes" id="UP000028542">
    <property type="component" value="Unassembled WGS sequence"/>
</dbReference>
<accession>A0A084J8P5</accession>
<dbReference type="AlphaFoldDB" id="A0A084J8P5"/>
<dbReference type="eggNOG" id="ENOG502ZQXU">
    <property type="taxonomic scope" value="Bacteria"/>
</dbReference>